<comment type="caution">
    <text evidence="2">The sequence shown here is derived from an EMBL/GenBank/DDBJ whole genome shotgun (WGS) entry which is preliminary data.</text>
</comment>
<name>A0A8J2V7A0_9PROT</name>
<organism evidence="2 3">
    <name type="scientific">Aquisalinus flavus</name>
    <dbReference type="NCBI Taxonomy" id="1526572"/>
    <lineage>
        <taxon>Bacteria</taxon>
        <taxon>Pseudomonadati</taxon>
        <taxon>Pseudomonadota</taxon>
        <taxon>Alphaproteobacteria</taxon>
        <taxon>Parvularculales</taxon>
        <taxon>Parvularculaceae</taxon>
        <taxon>Aquisalinus</taxon>
    </lineage>
</organism>
<reference evidence="2" key="2">
    <citation type="submission" date="2020-09" db="EMBL/GenBank/DDBJ databases">
        <authorList>
            <person name="Sun Q."/>
            <person name="Zhou Y."/>
        </authorList>
    </citation>
    <scope>NUCLEOTIDE SEQUENCE</scope>
    <source>
        <strain evidence="2">CGMCC 1.12921</strain>
    </source>
</reference>
<evidence type="ECO:0000313" key="2">
    <source>
        <dbReference type="EMBL" id="GGD16633.1"/>
    </source>
</evidence>
<protein>
    <submittedName>
        <fullName evidence="2">Uncharacterized protein</fullName>
    </submittedName>
</protein>
<keyword evidence="3" id="KW-1185">Reference proteome</keyword>
<dbReference type="Proteomes" id="UP000613582">
    <property type="component" value="Unassembled WGS sequence"/>
</dbReference>
<keyword evidence="1" id="KW-1133">Transmembrane helix</keyword>
<feature type="transmembrane region" description="Helical" evidence="1">
    <location>
        <begin position="33"/>
        <end position="54"/>
    </location>
</feature>
<keyword evidence="1" id="KW-0812">Transmembrane</keyword>
<evidence type="ECO:0000256" key="1">
    <source>
        <dbReference type="SAM" id="Phobius"/>
    </source>
</evidence>
<gene>
    <name evidence="2" type="ORF">GCM10011342_26780</name>
</gene>
<dbReference type="RefSeq" id="WP_188157930.1">
    <property type="nucleotide sequence ID" value="NZ_BMGH01000001.1"/>
</dbReference>
<accession>A0A8J2V7A0</accession>
<feature type="transmembrane region" description="Helical" evidence="1">
    <location>
        <begin position="60"/>
        <end position="81"/>
    </location>
</feature>
<proteinExistence type="predicted"/>
<dbReference type="AlphaFoldDB" id="A0A8J2V7A0"/>
<reference evidence="2" key="1">
    <citation type="journal article" date="2014" name="Int. J. Syst. Evol. Microbiol.">
        <title>Complete genome sequence of Corynebacterium casei LMG S-19264T (=DSM 44701T), isolated from a smear-ripened cheese.</title>
        <authorList>
            <consortium name="US DOE Joint Genome Institute (JGI-PGF)"/>
            <person name="Walter F."/>
            <person name="Albersmeier A."/>
            <person name="Kalinowski J."/>
            <person name="Ruckert C."/>
        </authorList>
    </citation>
    <scope>NUCLEOTIDE SEQUENCE</scope>
    <source>
        <strain evidence="2">CGMCC 1.12921</strain>
    </source>
</reference>
<keyword evidence="1" id="KW-0472">Membrane</keyword>
<dbReference type="EMBL" id="BMGH01000001">
    <property type="protein sequence ID" value="GGD16633.1"/>
    <property type="molecule type" value="Genomic_DNA"/>
</dbReference>
<evidence type="ECO:0000313" key="3">
    <source>
        <dbReference type="Proteomes" id="UP000613582"/>
    </source>
</evidence>
<sequence>MNNQDQTGKGDAWFIREVEKSGRASLTPANNMIMLASLAVLLATISTAIGAMSLVMSQQYMLALAPGTAAACLIAFIGWALTKKTAG</sequence>